<dbReference type="NCBIfam" id="TIGR00690">
    <property type="entry name" value="rpoZ"/>
    <property type="match status" value="1"/>
</dbReference>
<evidence type="ECO:0000256" key="1">
    <source>
        <dbReference type="ARBA" id="ARBA00006711"/>
    </source>
</evidence>
<gene>
    <name evidence="11" type="primary">rpoZ</name>
    <name evidence="11" type="ORF">ESZ00_12435</name>
</gene>
<comment type="similarity">
    <text evidence="1">Belongs to the RNA polymerase subunit omega family.</text>
</comment>
<evidence type="ECO:0000256" key="2">
    <source>
        <dbReference type="ARBA" id="ARBA00012418"/>
    </source>
</evidence>
<evidence type="ECO:0000256" key="8">
    <source>
        <dbReference type="ARBA" id="ARBA00029924"/>
    </source>
</evidence>
<keyword evidence="7" id="KW-0804">Transcription</keyword>
<dbReference type="GO" id="GO:0006351">
    <property type="term" value="P:DNA-templated transcription"/>
    <property type="evidence" value="ECO:0007669"/>
    <property type="project" value="InterPro"/>
</dbReference>
<dbReference type="SMART" id="SM01409">
    <property type="entry name" value="RNA_pol_Rpb6"/>
    <property type="match status" value="1"/>
</dbReference>
<dbReference type="SUPFAM" id="SSF63562">
    <property type="entry name" value="RPB6/omega subunit-like"/>
    <property type="match status" value="1"/>
</dbReference>
<dbReference type="Gene3D" id="3.90.940.10">
    <property type="match status" value="1"/>
</dbReference>
<protein>
    <recommendedName>
        <fullName evidence="3">DNA-directed RNA polymerase subunit omega</fullName>
        <ecNumber evidence="2">2.7.7.6</ecNumber>
    </recommendedName>
    <alternativeName>
        <fullName evidence="9">RNA polymerase omega subunit</fullName>
    </alternativeName>
    <alternativeName>
        <fullName evidence="8">Transcriptase subunit omega</fullName>
    </alternativeName>
</protein>
<keyword evidence="5 11" id="KW-0808">Transferase</keyword>
<evidence type="ECO:0000256" key="9">
    <source>
        <dbReference type="ARBA" id="ARBA00030998"/>
    </source>
</evidence>
<dbReference type="GO" id="GO:0003899">
    <property type="term" value="F:DNA-directed RNA polymerase activity"/>
    <property type="evidence" value="ECO:0007669"/>
    <property type="project" value="UniProtKB-EC"/>
</dbReference>
<dbReference type="RefSeq" id="WP_129208579.1">
    <property type="nucleotide sequence ID" value="NZ_BMGU01000004.1"/>
</dbReference>
<dbReference type="GO" id="GO:0003677">
    <property type="term" value="F:DNA binding"/>
    <property type="evidence" value="ECO:0007669"/>
    <property type="project" value="InterPro"/>
</dbReference>
<dbReference type="InterPro" id="IPR003716">
    <property type="entry name" value="DNA-dir_RNA_pol_omega"/>
</dbReference>
<dbReference type="EC" id="2.7.7.6" evidence="2"/>
<dbReference type="InterPro" id="IPR006110">
    <property type="entry name" value="Pol_omega/Rpo6/RPB6"/>
</dbReference>
<keyword evidence="12" id="KW-1185">Reference proteome</keyword>
<evidence type="ECO:0000256" key="7">
    <source>
        <dbReference type="ARBA" id="ARBA00023163"/>
    </source>
</evidence>
<dbReference type="Pfam" id="PF01192">
    <property type="entry name" value="RNA_pol_Rpb6"/>
    <property type="match status" value="1"/>
</dbReference>
<proteinExistence type="inferred from homology"/>
<evidence type="ECO:0000256" key="6">
    <source>
        <dbReference type="ARBA" id="ARBA00022695"/>
    </source>
</evidence>
<organism evidence="11 12">
    <name type="scientific">Silvibacterium dinghuense</name>
    <dbReference type="NCBI Taxonomy" id="1560006"/>
    <lineage>
        <taxon>Bacteria</taxon>
        <taxon>Pseudomonadati</taxon>
        <taxon>Acidobacteriota</taxon>
        <taxon>Terriglobia</taxon>
        <taxon>Terriglobales</taxon>
        <taxon>Acidobacteriaceae</taxon>
        <taxon>Silvibacterium</taxon>
    </lineage>
</organism>
<keyword evidence="6 11" id="KW-0548">Nucleotidyltransferase</keyword>
<name>A0A4Q1SDR8_9BACT</name>
<accession>A0A4Q1SDR8</accession>
<dbReference type="EMBL" id="SDMK01000002">
    <property type="protein sequence ID" value="RXS95382.1"/>
    <property type="molecule type" value="Genomic_DNA"/>
</dbReference>
<reference evidence="11 12" key="1">
    <citation type="journal article" date="2016" name="Int. J. Syst. Evol. Microbiol.">
        <title>Acidipila dinghuensis sp. nov., an acidobacterium isolated from forest soil.</title>
        <authorList>
            <person name="Jiang Y.W."/>
            <person name="Wang J."/>
            <person name="Chen M.H."/>
            <person name="Lv Y.Y."/>
            <person name="Qiu L.H."/>
        </authorList>
    </citation>
    <scope>NUCLEOTIDE SEQUENCE [LARGE SCALE GENOMIC DNA]</scope>
    <source>
        <strain evidence="11 12">DHOF10</strain>
    </source>
</reference>
<comment type="caution">
    <text evidence="11">The sequence shown here is derived from an EMBL/GenBank/DDBJ whole genome shotgun (WGS) entry which is preliminary data.</text>
</comment>
<evidence type="ECO:0000256" key="3">
    <source>
        <dbReference type="ARBA" id="ARBA00013725"/>
    </source>
</evidence>
<evidence type="ECO:0000256" key="4">
    <source>
        <dbReference type="ARBA" id="ARBA00022478"/>
    </source>
</evidence>
<evidence type="ECO:0000313" key="12">
    <source>
        <dbReference type="Proteomes" id="UP000290253"/>
    </source>
</evidence>
<keyword evidence="4 11" id="KW-0240">DNA-directed RNA polymerase</keyword>
<evidence type="ECO:0000256" key="5">
    <source>
        <dbReference type="ARBA" id="ARBA00022679"/>
    </source>
</evidence>
<dbReference type="OrthoDB" id="122016at2"/>
<dbReference type="Proteomes" id="UP000290253">
    <property type="component" value="Unassembled WGS sequence"/>
</dbReference>
<dbReference type="AlphaFoldDB" id="A0A4Q1SDR8"/>
<comment type="catalytic activity">
    <reaction evidence="10">
        <text>RNA(n) + a ribonucleoside 5'-triphosphate = RNA(n+1) + diphosphate</text>
        <dbReference type="Rhea" id="RHEA:21248"/>
        <dbReference type="Rhea" id="RHEA-COMP:14527"/>
        <dbReference type="Rhea" id="RHEA-COMP:17342"/>
        <dbReference type="ChEBI" id="CHEBI:33019"/>
        <dbReference type="ChEBI" id="CHEBI:61557"/>
        <dbReference type="ChEBI" id="CHEBI:140395"/>
        <dbReference type="EC" id="2.7.7.6"/>
    </reaction>
</comment>
<evidence type="ECO:0000256" key="10">
    <source>
        <dbReference type="ARBA" id="ARBA00048552"/>
    </source>
</evidence>
<dbReference type="InterPro" id="IPR036161">
    <property type="entry name" value="RPB6/omega-like_sf"/>
</dbReference>
<sequence length="77" mass="8351">MSVEQGFDSNFRYVMVAARRARQLQNGSQPLVDSRSRKACRVAQDEIAAGKVGYVTMGSPVHKPEVAAPDIPKFAAS</sequence>
<dbReference type="GO" id="GO:0000428">
    <property type="term" value="C:DNA-directed RNA polymerase complex"/>
    <property type="evidence" value="ECO:0007669"/>
    <property type="project" value="UniProtKB-KW"/>
</dbReference>
<evidence type="ECO:0000313" key="11">
    <source>
        <dbReference type="EMBL" id="RXS95382.1"/>
    </source>
</evidence>